<accession>A0A7V5PQ03</accession>
<reference evidence="1" key="1">
    <citation type="journal article" date="2020" name="mSystems">
        <title>Genome- and Community-Level Interaction Insights into Carbon Utilization and Element Cycling Functions of Hydrothermarchaeota in Hydrothermal Sediment.</title>
        <authorList>
            <person name="Zhou Z."/>
            <person name="Liu Y."/>
            <person name="Xu W."/>
            <person name="Pan J."/>
            <person name="Luo Z.H."/>
            <person name="Li M."/>
        </authorList>
    </citation>
    <scope>NUCLEOTIDE SEQUENCE [LARGE SCALE GENOMIC DNA]</scope>
    <source>
        <strain evidence="1">HyVt-527</strain>
    </source>
</reference>
<dbReference type="InterPro" id="IPR046070">
    <property type="entry name" value="DUF6029"/>
</dbReference>
<gene>
    <name evidence="1" type="ORF">ENJ89_07940</name>
</gene>
<dbReference type="AlphaFoldDB" id="A0A7V5PQ03"/>
<organism evidence="1">
    <name type="scientific">Caldithrix abyssi</name>
    <dbReference type="NCBI Taxonomy" id="187145"/>
    <lineage>
        <taxon>Bacteria</taxon>
        <taxon>Pseudomonadati</taxon>
        <taxon>Calditrichota</taxon>
        <taxon>Calditrichia</taxon>
        <taxon>Calditrichales</taxon>
        <taxon>Calditrichaceae</taxon>
        <taxon>Caldithrix</taxon>
    </lineage>
</organism>
<evidence type="ECO:0008006" key="2">
    <source>
        <dbReference type="Google" id="ProtNLM"/>
    </source>
</evidence>
<protein>
    <recommendedName>
        <fullName evidence="2">Alginate export domain-containing protein</fullName>
    </recommendedName>
</protein>
<proteinExistence type="predicted"/>
<comment type="caution">
    <text evidence="1">The sequence shown here is derived from an EMBL/GenBank/DDBJ whole genome shotgun (WGS) entry which is preliminary data.</text>
</comment>
<sequence>MKKWIYSLVLIFWSTSLFGQLSFKNQMVYTRWQEYDRTILENWTDLTYRHHWLKAGLRYEINHPPDPFIFPQDSLLDNYELTFRYLEFRFRKMEITLGNFYEMFGRGLTLRTYEDRNLRVDTNLDGVKFNWNRRMFRFKALAGKMRDKYNRRKDWLYGADGEIRAIKNVRFGASVLFQKTPGQSVERLIAGRFNMVKDRWDFYAEIARPSWYPAFSYYAAFNLFFDKVSATFEVKDYNHLSFMNSYSTEYNAAPSLTREHEFSLLNRHPHALDQNDERGYQVELSYTPRDNMELIANHSQTFTHQKNRIFEEYYLEWKHDVTEGLEYRLAGAWTFDFTTNTDNITPLIDGTFDLSEYDQLHLSLQHQHTKNRSDLSEYDNELVLLEYSRAPYFSAGVVGEYTNKYQLRNVAMDRHTWLYGIVTFSFWRNQRLSLLYGSRREGFVCVGGICRYEPEFRGFELKLTNRF</sequence>
<dbReference type="Proteomes" id="UP000886124">
    <property type="component" value="Unassembled WGS sequence"/>
</dbReference>
<name>A0A7V5PQ03_CALAY</name>
<dbReference type="EMBL" id="DROD01000511">
    <property type="protein sequence ID" value="HHJ53111.1"/>
    <property type="molecule type" value="Genomic_DNA"/>
</dbReference>
<evidence type="ECO:0000313" key="1">
    <source>
        <dbReference type="EMBL" id="HHJ53111.1"/>
    </source>
</evidence>
<dbReference type="Pfam" id="PF19494">
    <property type="entry name" value="DUF6029"/>
    <property type="match status" value="1"/>
</dbReference>